<reference evidence="1 2" key="1">
    <citation type="journal article" date="2015" name="Nature">
        <title>rRNA introns, odd ribosomes, and small enigmatic genomes across a large radiation of phyla.</title>
        <authorList>
            <person name="Brown C.T."/>
            <person name="Hug L.A."/>
            <person name="Thomas B.C."/>
            <person name="Sharon I."/>
            <person name="Castelle C.J."/>
            <person name="Singh A."/>
            <person name="Wilkins M.J."/>
            <person name="Williams K.H."/>
            <person name="Banfield J.F."/>
        </authorList>
    </citation>
    <scope>NUCLEOTIDE SEQUENCE [LARGE SCALE GENOMIC DNA]</scope>
</reference>
<gene>
    <name evidence="1" type="ORF">UU38_C0005G0005</name>
</gene>
<accession>A0A0G0UM15</accession>
<organism evidence="1 2">
    <name type="scientific">Candidatus Wolfebacteria bacterium GW2011_GWB1_41_12</name>
    <dbReference type="NCBI Taxonomy" id="1619006"/>
    <lineage>
        <taxon>Bacteria</taxon>
        <taxon>Candidatus Wolfeibacteriota</taxon>
    </lineage>
</organism>
<dbReference type="EMBL" id="LCAK01000005">
    <property type="protein sequence ID" value="KKR88566.1"/>
    <property type="molecule type" value="Genomic_DNA"/>
</dbReference>
<dbReference type="Proteomes" id="UP000033918">
    <property type="component" value="Unassembled WGS sequence"/>
</dbReference>
<sequence length="103" mass="11616">MEKSKNEFEGNTEDSDIETAVAGLRDKMLAIIRENPVGASERINEFGRYLQSEYPDCLDYRAYHLLIGSTPQKKCSKFDFFGEDSVENFLNSLAGKNPGARDD</sequence>
<dbReference type="AlphaFoldDB" id="A0A0G0UM15"/>
<proteinExistence type="predicted"/>
<evidence type="ECO:0000313" key="2">
    <source>
        <dbReference type="Proteomes" id="UP000033918"/>
    </source>
</evidence>
<protein>
    <submittedName>
        <fullName evidence="1">Uncharacterized protein</fullName>
    </submittedName>
</protein>
<name>A0A0G0UM15_9BACT</name>
<comment type="caution">
    <text evidence="1">The sequence shown here is derived from an EMBL/GenBank/DDBJ whole genome shotgun (WGS) entry which is preliminary data.</text>
</comment>
<evidence type="ECO:0000313" key="1">
    <source>
        <dbReference type="EMBL" id="KKR88566.1"/>
    </source>
</evidence>